<sequence length="163" mass="18577">MDQAERRDFVRNHRTAIFGYNRREDGPAMTVVYYLLDPDSDDILVSTMAERQKAKAVARTGKVSLCVLDEHWPLTYLQVYGDAVIEDDLDAATELMRRVIVLMGGGQEVPEEKMATVRKMCADEHRVVVRITPYATFATPPRHTHSPDDIDTLTHWTSSSQPW</sequence>
<dbReference type="EMBL" id="JAJNDB010000001">
    <property type="protein sequence ID" value="MCD2192086.1"/>
    <property type="molecule type" value="Genomic_DNA"/>
</dbReference>
<comment type="caution">
    <text evidence="4">The sequence shown here is derived from an EMBL/GenBank/DDBJ whole genome shotgun (WGS) entry which is preliminary data.</text>
</comment>
<name>A0ABS8P3V0_9PSEU</name>
<evidence type="ECO:0000313" key="4">
    <source>
        <dbReference type="EMBL" id="MCD2192086.1"/>
    </source>
</evidence>
<keyword evidence="1" id="KW-0560">Oxidoreductase</keyword>
<reference evidence="4 5" key="1">
    <citation type="submission" date="2021-11" db="EMBL/GenBank/DDBJ databases">
        <title>Draft genome sequence of Actinomycetospora sp. SF1 isolated from the rhizosphere soil.</title>
        <authorList>
            <person name="Duangmal K."/>
            <person name="Chantavorakit T."/>
        </authorList>
    </citation>
    <scope>NUCLEOTIDE SEQUENCE [LARGE SCALE GENOMIC DNA]</scope>
    <source>
        <strain evidence="4 5">TBRC 5722</strain>
    </source>
</reference>
<accession>A0ABS8P3V0</accession>
<dbReference type="NCBIfam" id="TIGR03618">
    <property type="entry name" value="Rv1155_F420"/>
    <property type="match status" value="1"/>
</dbReference>
<dbReference type="InterPro" id="IPR011576">
    <property type="entry name" value="Pyridox_Oxase_N"/>
</dbReference>
<dbReference type="Proteomes" id="UP001199469">
    <property type="component" value="Unassembled WGS sequence"/>
</dbReference>
<dbReference type="Gene3D" id="2.30.110.10">
    <property type="entry name" value="Electron Transport, Fmn-binding Protein, Chain A"/>
    <property type="match status" value="1"/>
</dbReference>
<evidence type="ECO:0000256" key="1">
    <source>
        <dbReference type="ARBA" id="ARBA00023002"/>
    </source>
</evidence>
<feature type="domain" description="Pyridoxamine 5'-phosphate oxidase N-terminal" evidence="3">
    <location>
        <begin position="5"/>
        <end position="105"/>
    </location>
</feature>
<dbReference type="RefSeq" id="WP_230729777.1">
    <property type="nucleotide sequence ID" value="NZ_JAJNDB010000001.1"/>
</dbReference>
<dbReference type="PANTHER" id="PTHR35176:SF6">
    <property type="entry name" value="HEME OXYGENASE HI_0854-RELATED"/>
    <property type="match status" value="1"/>
</dbReference>
<dbReference type="SUPFAM" id="SSF50475">
    <property type="entry name" value="FMN-binding split barrel"/>
    <property type="match status" value="1"/>
</dbReference>
<evidence type="ECO:0000313" key="5">
    <source>
        <dbReference type="Proteomes" id="UP001199469"/>
    </source>
</evidence>
<feature type="region of interest" description="Disordered" evidence="2">
    <location>
        <begin position="140"/>
        <end position="163"/>
    </location>
</feature>
<dbReference type="PANTHER" id="PTHR35176">
    <property type="entry name" value="HEME OXYGENASE HI_0854-RELATED"/>
    <property type="match status" value="1"/>
</dbReference>
<protein>
    <submittedName>
        <fullName evidence="4">TIGR03618 family F420-dependent PPOX class oxidoreductase</fullName>
    </submittedName>
</protein>
<dbReference type="InterPro" id="IPR019920">
    <property type="entry name" value="F420-binding_dom_put"/>
</dbReference>
<dbReference type="InterPro" id="IPR012349">
    <property type="entry name" value="Split_barrel_FMN-bd"/>
</dbReference>
<evidence type="ECO:0000256" key="2">
    <source>
        <dbReference type="SAM" id="MobiDB-lite"/>
    </source>
</evidence>
<gene>
    <name evidence="4" type="ORF">LQ327_01600</name>
</gene>
<evidence type="ECO:0000259" key="3">
    <source>
        <dbReference type="Pfam" id="PF01243"/>
    </source>
</evidence>
<keyword evidence="5" id="KW-1185">Reference proteome</keyword>
<dbReference type="Pfam" id="PF01243">
    <property type="entry name" value="PNPOx_N"/>
    <property type="match status" value="1"/>
</dbReference>
<organism evidence="4 5">
    <name type="scientific">Actinomycetospora endophytica</name>
    <dbReference type="NCBI Taxonomy" id="2291215"/>
    <lineage>
        <taxon>Bacteria</taxon>
        <taxon>Bacillati</taxon>
        <taxon>Actinomycetota</taxon>
        <taxon>Actinomycetes</taxon>
        <taxon>Pseudonocardiales</taxon>
        <taxon>Pseudonocardiaceae</taxon>
        <taxon>Actinomycetospora</taxon>
    </lineage>
</organism>
<feature type="compositionally biased region" description="Polar residues" evidence="2">
    <location>
        <begin position="154"/>
        <end position="163"/>
    </location>
</feature>
<proteinExistence type="predicted"/>
<dbReference type="InterPro" id="IPR052019">
    <property type="entry name" value="F420H2_bilvrd_red/Heme_oxyg"/>
</dbReference>